<evidence type="ECO:0000313" key="2">
    <source>
        <dbReference type="EMBL" id="EXY90473.1"/>
    </source>
</evidence>
<keyword evidence="1" id="KW-1133">Transmembrane helix</keyword>
<evidence type="ECO:0000313" key="3">
    <source>
        <dbReference type="Proteomes" id="UP000020773"/>
    </source>
</evidence>
<dbReference type="Proteomes" id="UP000020773">
    <property type="component" value="Unassembled WGS sequence"/>
</dbReference>
<keyword evidence="1" id="KW-0472">Membrane</keyword>
<dbReference type="RefSeq" id="WP_032596969.1">
    <property type="nucleotide sequence ID" value="NZ_JGDB01000168.1"/>
</dbReference>
<keyword evidence="1" id="KW-0812">Transmembrane</keyword>
<organism evidence="2 3">
    <name type="scientific">Bacteroides fragilis str. 3998T(B)3</name>
    <dbReference type="NCBI Taxonomy" id="1339316"/>
    <lineage>
        <taxon>Bacteria</taxon>
        <taxon>Pseudomonadati</taxon>
        <taxon>Bacteroidota</taxon>
        <taxon>Bacteroidia</taxon>
        <taxon>Bacteroidales</taxon>
        <taxon>Bacteroidaceae</taxon>
        <taxon>Bacteroides</taxon>
    </lineage>
</organism>
<name>A0A015VWU8_BACFG</name>
<dbReference type="EMBL" id="JGDB01000168">
    <property type="protein sequence ID" value="EXY90473.1"/>
    <property type="molecule type" value="Genomic_DNA"/>
</dbReference>
<dbReference type="PATRIC" id="fig|1339316.3.peg.2673"/>
<feature type="transmembrane region" description="Helical" evidence="1">
    <location>
        <begin position="6"/>
        <end position="24"/>
    </location>
</feature>
<accession>A0A015VWU8</accession>
<reference evidence="2 3" key="1">
    <citation type="submission" date="2014-02" db="EMBL/GenBank/DDBJ databases">
        <authorList>
            <person name="Sears C."/>
            <person name="Carroll K."/>
            <person name="Sack B.R."/>
            <person name="Qadri F."/>
            <person name="Myers L.L."/>
            <person name="Chung G.-T."/>
            <person name="Escheverria P."/>
            <person name="Fraser C.M."/>
            <person name="Sadzewicz L."/>
            <person name="Shefchek K.A."/>
            <person name="Tallon L."/>
            <person name="Das S.P."/>
            <person name="Daugherty S."/>
            <person name="Mongodin E.F."/>
        </authorList>
    </citation>
    <scope>NUCLEOTIDE SEQUENCE [LARGE SCALE GENOMIC DNA]</scope>
    <source>
        <strain evidence="3">3998T(B)3</strain>
    </source>
</reference>
<evidence type="ECO:0000256" key="1">
    <source>
        <dbReference type="SAM" id="Phobius"/>
    </source>
</evidence>
<protein>
    <submittedName>
        <fullName evidence="2">Uncharacterized protein</fullName>
    </submittedName>
</protein>
<sequence>MNETFLALSMCLCIGLFWAILFLFRALESRIRQELTGLRGKIGETDSRLLKIYLLTLEEKINSLIEEKRYEEAQSLTLLLKKELNPLNEEQDDKHE</sequence>
<proteinExistence type="predicted"/>
<dbReference type="AlphaFoldDB" id="A0A015VWU8"/>
<comment type="caution">
    <text evidence="2">The sequence shown here is derived from an EMBL/GenBank/DDBJ whole genome shotgun (WGS) entry which is preliminary data.</text>
</comment>
<gene>
    <name evidence="2" type="ORF">M125_2794</name>
</gene>